<sequence length="169" mass="17975">MEKNAPSSFYEASSSTSSSPRDPPPMPHQRPCQVHQWSSYSLAFDTEEKGLLPSSNPTRPGPSVLTPNGQCSPVSTAVGSTAYFPKTRDPCPKKKAKRWIMAGLMVMVGLLLALTFVFIGLGRAFNQTPASDSSSSSSVTPTSTLPTITTTATISTFTTVTTVTRKPSS</sequence>
<name>A0A1X2GQD3_9FUNG</name>
<protein>
    <submittedName>
        <fullName evidence="3">Uncharacterized protein</fullName>
    </submittedName>
</protein>
<feature type="region of interest" description="Disordered" evidence="1">
    <location>
        <begin position="49"/>
        <end position="71"/>
    </location>
</feature>
<dbReference type="AlphaFoldDB" id="A0A1X2GQD3"/>
<dbReference type="EMBL" id="MCGT01000006">
    <property type="protein sequence ID" value="ORX58888.1"/>
    <property type="molecule type" value="Genomic_DNA"/>
</dbReference>
<evidence type="ECO:0000313" key="4">
    <source>
        <dbReference type="Proteomes" id="UP000242146"/>
    </source>
</evidence>
<dbReference type="Proteomes" id="UP000242146">
    <property type="component" value="Unassembled WGS sequence"/>
</dbReference>
<keyword evidence="4" id="KW-1185">Reference proteome</keyword>
<evidence type="ECO:0000256" key="1">
    <source>
        <dbReference type="SAM" id="MobiDB-lite"/>
    </source>
</evidence>
<keyword evidence="2" id="KW-0472">Membrane</keyword>
<accession>A0A1X2GQD3</accession>
<evidence type="ECO:0000313" key="3">
    <source>
        <dbReference type="EMBL" id="ORX58888.1"/>
    </source>
</evidence>
<keyword evidence="2" id="KW-0812">Transmembrane</keyword>
<gene>
    <name evidence="3" type="ORF">DM01DRAFT_309619</name>
</gene>
<keyword evidence="2" id="KW-1133">Transmembrane helix</keyword>
<organism evidence="3 4">
    <name type="scientific">Hesseltinella vesiculosa</name>
    <dbReference type="NCBI Taxonomy" id="101127"/>
    <lineage>
        <taxon>Eukaryota</taxon>
        <taxon>Fungi</taxon>
        <taxon>Fungi incertae sedis</taxon>
        <taxon>Mucoromycota</taxon>
        <taxon>Mucoromycotina</taxon>
        <taxon>Mucoromycetes</taxon>
        <taxon>Mucorales</taxon>
        <taxon>Cunninghamellaceae</taxon>
        <taxon>Hesseltinella</taxon>
    </lineage>
</organism>
<evidence type="ECO:0000256" key="2">
    <source>
        <dbReference type="SAM" id="Phobius"/>
    </source>
</evidence>
<proteinExistence type="predicted"/>
<comment type="caution">
    <text evidence="3">The sequence shown here is derived from an EMBL/GenBank/DDBJ whole genome shotgun (WGS) entry which is preliminary data.</text>
</comment>
<reference evidence="3 4" key="1">
    <citation type="submission" date="2016-07" db="EMBL/GenBank/DDBJ databases">
        <title>Pervasive Adenine N6-methylation of Active Genes in Fungi.</title>
        <authorList>
            <consortium name="DOE Joint Genome Institute"/>
            <person name="Mondo S.J."/>
            <person name="Dannebaum R.O."/>
            <person name="Kuo R.C."/>
            <person name="Labutti K."/>
            <person name="Haridas S."/>
            <person name="Kuo A."/>
            <person name="Salamov A."/>
            <person name="Ahrendt S.R."/>
            <person name="Lipzen A."/>
            <person name="Sullivan W."/>
            <person name="Andreopoulos W.B."/>
            <person name="Clum A."/>
            <person name="Lindquist E."/>
            <person name="Daum C."/>
            <person name="Ramamoorthy G.K."/>
            <person name="Gryganskyi A."/>
            <person name="Culley D."/>
            <person name="Magnuson J.K."/>
            <person name="James T.Y."/>
            <person name="O'Malley M.A."/>
            <person name="Stajich J.E."/>
            <person name="Spatafora J.W."/>
            <person name="Visel A."/>
            <person name="Grigoriev I.V."/>
        </authorList>
    </citation>
    <scope>NUCLEOTIDE SEQUENCE [LARGE SCALE GENOMIC DNA]</scope>
    <source>
        <strain evidence="3 4">NRRL 3301</strain>
    </source>
</reference>
<feature type="region of interest" description="Disordered" evidence="1">
    <location>
        <begin position="1"/>
        <end position="32"/>
    </location>
</feature>
<feature type="compositionally biased region" description="Low complexity" evidence="1">
    <location>
        <begin position="1"/>
        <end position="20"/>
    </location>
</feature>
<feature type="transmembrane region" description="Helical" evidence="2">
    <location>
        <begin position="99"/>
        <end position="121"/>
    </location>
</feature>